<proteinExistence type="predicted"/>
<dbReference type="OrthoDB" id="1749844at2759"/>
<organism evidence="1 2">
    <name type="scientific">Gossypium australe</name>
    <dbReference type="NCBI Taxonomy" id="47621"/>
    <lineage>
        <taxon>Eukaryota</taxon>
        <taxon>Viridiplantae</taxon>
        <taxon>Streptophyta</taxon>
        <taxon>Embryophyta</taxon>
        <taxon>Tracheophyta</taxon>
        <taxon>Spermatophyta</taxon>
        <taxon>Magnoliopsida</taxon>
        <taxon>eudicotyledons</taxon>
        <taxon>Gunneridae</taxon>
        <taxon>Pentapetalae</taxon>
        <taxon>rosids</taxon>
        <taxon>malvids</taxon>
        <taxon>Malvales</taxon>
        <taxon>Malvaceae</taxon>
        <taxon>Malvoideae</taxon>
        <taxon>Gossypium</taxon>
    </lineage>
</organism>
<dbReference type="AlphaFoldDB" id="A0A5B6WPS9"/>
<gene>
    <name evidence="1" type="ORF">EPI10_006020</name>
</gene>
<dbReference type="EMBL" id="SMMG02000002">
    <property type="protein sequence ID" value="KAA3483889.1"/>
    <property type="molecule type" value="Genomic_DNA"/>
</dbReference>
<name>A0A5B6WPS9_9ROSI</name>
<sequence length="145" mass="16371">MLVDSLLLQDWLKLSKAFNDSRNQTVKPENASQRGRKSGNRRGGTNLLLELARELLLQTLLRICMLCPMKIWGYYFPVGLIARNREFVCVKACGTSYATNIISTLSVKEFADVFPKELPELPPTREVEFEIELVPAIAPISIAPY</sequence>
<dbReference type="Proteomes" id="UP000325315">
    <property type="component" value="Unassembled WGS sequence"/>
</dbReference>
<reference evidence="2" key="1">
    <citation type="journal article" date="2019" name="Plant Biotechnol. J.">
        <title>Genome sequencing of the Australian wild diploid species Gossypium australe highlights disease resistance and delayed gland morphogenesis.</title>
        <authorList>
            <person name="Cai Y."/>
            <person name="Cai X."/>
            <person name="Wang Q."/>
            <person name="Wang P."/>
            <person name="Zhang Y."/>
            <person name="Cai C."/>
            <person name="Xu Y."/>
            <person name="Wang K."/>
            <person name="Zhou Z."/>
            <person name="Wang C."/>
            <person name="Geng S."/>
            <person name="Li B."/>
            <person name="Dong Q."/>
            <person name="Hou Y."/>
            <person name="Wang H."/>
            <person name="Ai P."/>
            <person name="Liu Z."/>
            <person name="Yi F."/>
            <person name="Sun M."/>
            <person name="An G."/>
            <person name="Cheng J."/>
            <person name="Zhang Y."/>
            <person name="Shi Q."/>
            <person name="Xie Y."/>
            <person name="Shi X."/>
            <person name="Chang Y."/>
            <person name="Huang F."/>
            <person name="Chen Y."/>
            <person name="Hong S."/>
            <person name="Mi L."/>
            <person name="Sun Q."/>
            <person name="Zhang L."/>
            <person name="Zhou B."/>
            <person name="Peng R."/>
            <person name="Zhang X."/>
            <person name="Liu F."/>
        </authorList>
    </citation>
    <scope>NUCLEOTIDE SEQUENCE [LARGE SCALE GENOMIC DNA]</scope>
    <source>
        <strain evidence="2">cv. PA1801</strain>
    </source>
</reference>
<comment type="caution">
    <text evidence="1">The sequence shown here is derived from an EMBL/GenBank/DDBJ whole genome shotgun (WGS) entry which is preliminary data.</text>
</comment>
<keyword evidence="1" id="KW-0808">Transferase</keyword>
<keyword evidence="1" id="KW-0418">Kinase</keyword>
<evidence type="ECO:0000313" key="2">
    <source>
        <dbReference type="Proteomes" id="UP000325315"/>
    </source>
</evidence>
<evidence type="ECO:0000313" key="1">
    <source>
        <dbReference type="EMBL" id="KAA3483889.1"/>
    </source>
</evidence>
<protein>
    <submittedName>
        <fullName evidence="1">Putative serine/threonine-protein kinase pats1</fullName>
    </submittedName>
</protein>
<accession>A0A5B6WPS9</accession>
<dbReference type="GO" id="GO:0016301">
    <property type="term" value="F:kinase activity"/>
    <property type="evidence" value="ECO:0007669"/>
    <property type="project" value="UniProtKB-KW"/>
</dbReference>
<keyword evidence="2" id="KW-1185">Reference proteome</keyword>